<dbReference type="GO" id="GO:0005085">
    <property type="term" value="F:guanyl-nucleotide exchange factor activity"/>
    <property type="evidence" value="ECO:0007669"/>
    <property type="project" value="UniProtKB-KW"/>
</dbReference>
<dbReference type="PANTHER" id="PTHR10807">
    <property type="entry name" value="MYOTUBULARIN-RELATED"/>
    <property type="match status" value="1"/>
</dbReference>
<dbReference type="SMART" id="SM00801">
    <property type="entry name" value="dDENN"/>
    <property type="match status" value="1"/>
</dbReference>
<name>A0A671SN30_9TELE</name>
<dbReference type="SMART" id="SM00233">
    <property type="entry name" value="PH"/>
    <property type="match status" value="1"/>
</dbReference>
<dbReference type="InterPro" id="IPR022096">
    <property type="entry name" value="SBF1/SBF2"/>
</dbReference>
<keyword evidence="8" id="KW-1185">Reference proteome</keyword>
<dbReference type="CDD" id="cd01235">
    <property type="entry name" value="PH_Sbf1_hMTMR5"/>
    <property type="match status" value="1"/>
</dbReference>
<evidence type="ECO:0000259" key="6">
    <source>
        <dbReference type="PROSITE" id="PS51339"/>
    </source>
</evidence>
<feature type="domain" description="Myotubularin phosphatase" evidence="6">
    <location>
        <begin position="1063"/>
        <end position="1507"/>
    </location>
</feature>
<dbReference type="Proteomes" id="UP000472260">
    <property type="component" value="Unassembled WGS sequence"/>
</dbReference>
<evidence type="ECO:0000313" key="8">
    <source>
        <dbReference type="Proteomes" id="UP000472260"/>
    </source>
</evidence>
<dbReference type="InterPro" id="IPR001194">
    <property type="entry name" value="cDENN_dom"/>
</dbReference>
<dbReference type="Pfam" id="PF06602">
    <property type="entry name" value="Myotub-related"/>
    <property type="match status" value="1"/>
</dbReference>
<reference evidence="7" key="1">
    <citation type="submission" date="2025-08" db="UniProtKB">
        <authorList>
            <consortium name="Ensembl"/>
        </authorList>
    </citation>
    <scope>IDENTIFICATION</scope>
</reference>
<reference evidence="7" key="2">
    <citation type="submission" date="2025-09" db="UniProtKB">
        <authorList>
            <consortium name="Ensembl"/>
        </authorList>
    </citation>
    <scope>IDENTIFICATION</scope>
</reference>
<dbReference type="Pfam" id="PF03456">
    <property type="entry name" value="uDENN"/>
    <property type="match status" value="1"/>
</dbReference>
<dbReference type="GO" id="GO:0005737">
    <property type="term" value="C:cytoplasm"/>
    <property type="evidence" value="ECO:0007669"/>
    <property type="project" value="TreeGrafter"/>
</dbReference>
<dbReference type="GO" id="GO:0016020">
    <property type="term" value="C:membrane"/>
    <property type="evidence" value="ECO:0007669"/>
    <property type="project" value="TreeGrafter"/>
</dbReference>
<dbReference type="Pfam" id="PF02893">
    <property type="entry name" value="GRAM"/>
    <property type="match status" value="1"/>
</dbReference>
<dbReference type="Ensembl" id="ENSSANT00000103398.1">
    <property type="protein sequence ID" value="ENSSANP00000097360.1"/>
    <property type="gene ID" value="ENSSANG00000045837.1"/>
</dbReference>
<feature type="domain" description="UDENN" evidence="5">
    <location>
        <begin position="6"/>
        <end position="393"/>
    </location>
</feature>
<dbReference type="SMART" id="SM00568">
    <property type="entry name" value="GRAM"/>
    <property type="match status" value="1"/>
</dbReference>
<dbReference type="Pfam" id="PF12335">
    <property type="entry name" value="SBF2"/>
    <property type="match status" value="1"/>
</dbReference>
<dbReference type="FunFam" id="3.30.450.200:FF:000004">
    <property type="entry name" value="SET binding factor 2"/>
    <property type="match status" value="1"/>
</dbReference>
<dbReference type="InterPro" id="IPR005112">
    <property type="entry name" value="dDENN_dom"/>
</dbReference>
<dbReference type="FunFam" id="2.30.29.30:FF:000093">
    <property type="entry name" value="SET binding factor 2"/>
    <property type="match status" value="1"/>
</dbReference>
<feature type="region of interest" description="Disordered" evidence="3">
    <location>
        <begin position="1017"/>
        <end position="1059"/>
    </location>
</feature>
<evidence type="ECO:0000259" key="4">
    <source>
        <dbReference type="PROSITE" id="PS50003"/>
    </source>
</evidence>
<comment type="similarity">
    <text evidence="1">Belongs to the protein-tyrosine phosphatase family. Non-receptor class myotubularin subfamily.</text>
</comment>
<dbReference type="InterPro" id="IPR043153">
    <property type="entry name" value="DENN_C"/>
</dbReference>
<dbReference type="SUPFAM" id="SSF50729">
    <property type="entry name" value="PH domain-like"/>
    <property type="match status" value="2"/>
</dbReference>
<dbReference type="Pfam" id="PF00169">
    <property type="entry name" value="PH"/>
    <property type="match status" value="1"/>
</dbReference>
<gene>
    <name evidence="7" type="primary">sbf1</name>
</gene>
<dbReference type="Pfam" id="PF02141">
    <property type="entry name" value="DENN"/>
    <property type="match status" value="1"/>
</dbReference>
<evidence type="ECO:0000256" key="2">
    <source>
        <dbReference type="ARBA" id="ARBA00022658"/>
    </source>
</evidence>
<dbReference type="InterPro" id="IPR011993">
    <property type="entry name" value="PH-like_dom_sf"/>
</dbReference>
<dbReference type="InterPro" id="IPR030564">
    <property type="entry name" value="Myotubularin"/>
</dbReference>
<dbReference type="PROSITE" id="PS50211">
    <property type="entry name" value="DENN"/>
    <property type="match status" value="1"/>
</dbReference>
<organism evidence="7 8">
    <name type="scientific">Sinocyclocheilus anshuiensis</name>
    <dbReference type="NCBI Taxonomy" id="1608454"/>
    <lineage>
        <taxon>Eukaryota</taxon>
        <taxon>Metazoa</taxon>
        <taxon>Chordata</taxon>
        <taxon>Craniata</taxon>
        <taxon>Vertebrata</taxon>
        <taxon>Euteleostomi</taxon>
        <taxon>Actinopterygii</taxon>
        <taxon>Neopterygii</taxon>
        <taxon>Teleostei</taxon>
        <taxon>Ostariophysi</taxon>
        <taxon>Cypriniformes</taxon>
        <taxon>Cyprinidae</taxon>
        <taxon>Cyprininae</taxon>
        <taxon>Sinocyclocheilus</taxon>
    </lineage>
</organism>
<evidence type="ECO:0000313" key="7">
    <source>
        <dbReference type="Ensembl" id="ENSSANP00000097360.1"/>
    </source>
</evidence>
<dbReference type="InterPro" id="IPR037516">
    <property type="entry name" value="Tripartite_DENN"/>
</dbReference>
<feature type="compositionally biased region" description="Polar residues" evidence="3">
    <location>
        <begin position="1020"/>
        <end position="1029"/>
    </location>
</feature>
<protein>
    <submittedName>
        <fullName evidence="7">Myotubularin-related protein 5-like</fullName>
    </submittedName>
</protein>
<dbReference type="InterPro" id="IPR029021">
    <property type="entry name" value="Prot-tyrosine_phosphatase-like"/>
</dbReference>
<dbReference type="InterPro" id="IPR010569">
    <property type="entry name" value="Myotubularin-like_Pase_dom"/>
</dbReference>
<dbReference type="Gene3D" id="3.40.50.11500">
    <property type="match status" value="2"/>
</dbReference>
<dbReference type="PROSITE" id="PS51339">
    <property type="entry name" value="PPASE_MYOTUBULARIN"/>
    <property type="match status" value="1"/>
</dbReference>
<dbReference type="CDD" id="cd13340">
    <property type="entry name" value="PH-GRAM_MTMR5"/>
    <property type="match status" value="1"/>
</dbReference>
<evidence type="ECO:0000256" key="3">
    <source>
        <dbReference type="SAM" id="MobiDB-lite"/>
    </source>
</evidence>
<proteinExistence type="inferred from homology"/>
<dbReference type="InterPro" id="IPR004182">
    <property type="entry name" value="GRAM"/>
</dbReference>
<evidence type="ECO:0000259" key="5">
    <source>
        <dbReference type="PROSITE" id="PS50211"/>
    </source>
</evidence>
<dbReference type="Gene3D" id="2.30.29.30">
    <property type="entry name" value="Pleckstrin-homology domain (PH domain)/Phosphotyrosine-binding domain (PTB)"/>
    <property type="match status" value="1"/>
</dbReference>
<accession>A0A671SN30</accession>
<dbReference type="PANTHER" id="PTHR10807:SF43">
    <property type="entry name" value="MYOTUBULARIN-RELATED PROTEIN 5"/>
    <property type="match status" value="1"/>
</dbReference>
<dbReference type="SMART" id="SM00799">
    <property type="entry name" value="DENN"/>
    <property type="match status" value="1"/>
</dbReference>
<feature type="compositionally biased region" description="Low complexity" evidence="3">
    <location>
        <begin position="1045"/>
        <end position="1054"/>
    </location>
</feature>
<dbReference type="SUPFAM" id="SSF52799">
    <property type="entry name" value="(Phosphotyrosine protein) phosphatases II"/>
    <property type="match status" value="1"/>
</dbReference>
<dbReference type="PROSITE" id="PS50003">
    <property type="entry name" value="PH_DOMAIN"/>
    <property type="match status" value="1"/>
</dbReference>
<dbReference type="SMART" id="SM00800">
    <property type="entry name" value="uDENN"/>
    <property type="match status" value="1"/>
</dbReference>
<dbReference type="InterPro" id="IPR005113">
    <property type="entry name" value="uDENN_dom"/>
</dbReference>
<sequence>MTRLADYFVVVGYNLDKREGSEGQGRILQRFPEKDWEDNPFPQGLELFCQPSGWQLDPERKPPSFFVSVLTDINSERHYCACFTFWESVENPQVCKGEASEADEDESPGVLQPAQLYAPKSLVLVSRLDHTEVFRNCLSLIYTVHVDGLTVPMETVIGNLLTCIIPLAGGSQRTITLGAGDRQVIQTPINDSLPVSGCSVAQLFRQLGIVNVLCLFCAALTEHKILFLSSSYQRLTDACRALLAIMFPLKWCYLDVIIADLDGGTVTIPECVHISLLPEPLLHHTQTAISMVLDPELEVADHAFPPPSVQPSTLKIQDKEIRAVFLWLFAHLLQGYRWCLHIIRIHPEPAICFHKAAFLGQRALAEDDFLMKVLDGMAFAGFVSERGHPYRATDLFDDLIANQVERIQKETGDPHKVMKHIKELADHLFKNENPYPAVSMHRVQRTVENAQPRLPQTSFPHLDEVSVQLFIDHATAKLKTAPPVVKAELKSMVPSGPPLADIVDRNGNVLANSARRLEVVRNCITYIFDNKMLEAKKLMPAVLRALKGRAARVCLTQELNLHVLQNRAVLDDQQFDYIIRMMNCTLQDCSHMDEHGIASALLPLVTAFCRKLGGGITQFAYSCVQEHMVWTNMQFWEAMFYSDVQKHIRALYLENDEEGDTSKKKKRIALELASEQSRLWPTLSKEQQQERVQKEESTVFSQAIHYANRMSYLLLPLDTSKNRLLRNTGLGDVESASNSYITNSIAGSMAESYDTESGFEDAESSDVANAVIRFINRFVDKVCNESGVTNEHLKALHIMIPDIVQMHIETLDAVHRESKRLPPIQKPKLLRPTLLPGEEFVMDGMRVHLIADGREEAIGAMGGPPLLPAEGAIYLTTYRLIFKGTPTDPLVGEQVVTRSFPIASLTKEKRISVNLPMDQFFQEVLQLRSCTFQLMKIGFDEEVASDLAEVFRKHMHKLRYPQHVQGTFAFTVGQSAKLVVEHKTKDKNQSLKTLSKNLVKTAKRTIGRQYVTRKKYSPPTWENRSSLQSEMDEDEISVSEEPDQSSLTLSSTIRSSDRQTMSNVVERACCRDYQRLGLGTLSNSLTRSKNEPFRIATVNRMYTVCRSYPGLLIVPQSIPDSTIQRICRCYRHNRFPVVCWRNSRTKAVLLRSAGLHAKGVVGFFKSPNAPTAGQTELIARSPSVNDLHWSLFFPGKWGSIRGSGRLSTYNPDVGNRLAEKESPQANGGPSETYFLRQQRAYLYIIGDKSQLKDSFQQWEVLPIEVFDVRQVKNSFKKLMKACVPSSSNTEPNMTFHRCLEESEWMNLLHRVLQVSVLVVELLDTGSSVMVSLEDGWDVTTQVVSLVQLLSDPYYRTIDGFRLLVEKEWLSFGHRFSHRGAQTLASQSSGFTPVFLQFLDCVHQIHLQFPMEFEFSQYYLKFLAYHYVSNRFRTFLLDSDYERIELGVLYEEKGERKNPQVCKSVWDYIDRLNKKTPIFYNYMFSPEEEEVLKPYSFISNLKVWDFYTEETLSEGPSFDWELVRGQPEKPQEEAGDRQEMTAPKSQRRIVWPCYDSLSKVLPDAITKLLQVRNKNLETELGQPTEKWKDTWDKIKTAQRHSFSSSLLMSSNLSHQRRSQGVYLQESGVGSSINLALDCEVSATSTPAAGRPSTSTLYSQFQSTESENRSFEGILYKRGALLKPWKPRWFVLDKTKHQLRYYETRQDKECKGVIELAEVESVIPGTPTMGAPKNIDDKAFFDLKTTKRVYNFCAQDSTNAQLWMDSIQSCLSDA</sequence>
<feature type="compositionally biased region" description="Acidic residues" evidence="3">
    <location>
        <begin position="1030"/>
        <end position="1043"/>
    </location>
</feature>
<keyword evidence="2" id="KW-0344">Guanine-nucleotide releasing factor</keyword>
<dbReference type="Gene3D" id="3.30.450.200">
    <property type="match status" value="1"/>
</dbReference>
<feature type="domain" description="PH" evidence="4">
    <location>
        <begin position="1666"/>
        <end position="1770"/>
    </location>
</feature>
<evidence type="ECO:0000256" key="1">
    <source>
        <dbReference type="ARBA" id="ARBA00007471"/>
    </source>
</evidence>
<dbReference type="InterPro" id="IPR001849">
    <property type="entry name" value="PH_domain"/>
</dbReference>